<dbReference type="Proteomes" id="UP000242915">
    <property type="component" value="Unassembled WGS sequence"/>
</dbReference>
<organism evidence="2 3">
    <name type="scientific">Pseudomonas segetis</name>
    <dbReference type="NCBI Taxonomy" id="298908"/>
    <lineage>
        <taxon>Bacteria</taxon>
        <taxon>Pseudomonadati</taxon>
        <taxon>Pseudomonadota</taxon>
        <taxon>Gammaproteobacteria</taxon>
        <taxon>Pseudomonadales</taxon>
        <taxon>Pseudomonadaceae</taxon>
        <taxon>Pseudomonas</taxon>
    </lineage>
</organism>
<dbReference type="EMBL" id="FZOG01000004">
    <property type="protein sequence ID" value="SNS71833.1"/>
    <property type="molecule type" value="Genomic_DNA"/>
</dbReference>
<keyword evidence="1" id="KW-0472">Membrane</keyword>
<feature type="transmembrane region" description="Helical" evidence="1">
    <location>
        <begin position="6"/>
        <end position="26"/>
    </location>
</feature>
<evidence type="ECO:0000313" key="2">
    <source>
        <dbReference type="EMBL" id="SNS71833.1"/>
    </source>
</evidence>
<evidence type="ECO:0000313" key="3">
    <source>
        <dbReference type="Proteomes" id="UP000242915"/>
    </source>
</evidence>
<keyword evidence="1" id="KW-1133">Transmembrane helix</keyword>
<proteinExistence type="predicted"/>
<accession>A0A239GTJ2</accession>
<evidence type="ECO:0000256" key="1">
    <source>
        <dbReference type="SAM" id="Phobius"/>
    </source>
</evidence>
<reference evidence="3" key="1">
    <citation type="submission" date="2017-06" db="EMBL/GenBank/DDBJ databases">
        <authorList>
            <person name="Varghese N."/>
            <person name="Submissions S."/>
        </authorList>
    </citation>
    <scope>NUCLEOTIDE SEQUENCE [LARGE SCALE GENOMIC DNA]</scope>
    <source>
        <strain evidence="3">CIP 108523</strain>
    </source>
</reference>
<dbReference type="AlphaFoldDB" id="A0A239GTJ2"/>
<gene>
    <name evidence="2" type="ORF">SAMN05216255_3120</name>
</gene>
<keyword evidence="3" id="KW-1185">Reference proteome</keyword>
<keyword evidence="1" id="KW-0812">Transmembrane</keyword>
<protein>
    <submittedName>
        <fullName evidence="2">Uncharacterized protein</fullName>
    </submittedName>
</protein>
<name>A0A239GTJ2_9PSED</name>
<sequence length="39" mass="4175">MDAIELLVYALIGVIGTLGLAAVIGYKVADHLDKKHHTD</sequence>